<name>A0A919FX84_9ACTN</name>
<dbReference type="Pfam" id="PF17668">
    <property type="entry name" value="Acetyltransf_17"/>
    <property type="match status" value="1"/>
</dbReference>
<dbReference type="Proteomes" id="UP000617734">
    <property type="component" value="Unassembled WGS sequence"/>
</dbReference>
<dbReference type="PROSITE" id="PS51186">
    <property type="entry name" value="GNAT"/>
    <property type="match status" value="1"/>
</dbReference>
<dbReference type="InterPro" id="IPR041380">
    <property type="entry name" value="Acetyltransf_17"/>
</dbReference>
<feature type="active site" description="Proton donor" evidence="4">
    <location>
        <position position="108"/>
    </location>
</feature>
<reference evidence="7" key="1">
    <citation type="journal article" date="2014" name="Int. J. Syst. Evol. Microbiol.">
        <title>Complete genome sequence of Corynebacterium casei LMG S-19264T (=DSM 44701T), isolated from a smear-ripened cheese.</title>
        <authorList>
            <consortium name="US DOE Joint Genome Institute (JGI-PGF)"/>
            <person name="Walter F."/>
            <person name="Albersmeier A."/>
            <person name="Kalinowski J."/>
            <person name="Ruckert C."/>
        </authorList>
    </citation>
    <scope>NUCLEOTIDE SEQUENCE</scope>
    <source>
        <strain evidence="7">JCM 4646</strain>
    </source>
</reference>
<dbReference type="InterPro" id="IPR036527">
    <property type="entry name" value="SCP2_sterol-bd_dom_sf"/>
</dbReference>
<dbReference type="InterPro" id="IPR000182">
    <property type="entry name" value="GNAT_dom"/>
</dbReference>
<dbReference type="SUPFAM" id="SSF55718">
    <property type="entry name" value="SCP-like"/>
    <property type="match status" value="1"/>
</dbReference>
<dbReference type="Pfam" id="PF13527">
    <property type="entry name" value="Acetyltransf_9"/>
    <property type="match status" value="1"/>
</dbReference>
<dbReference type="GO" id="GO:0030649">
    <property type="term" value="P:aminoglycoside antibiotic catabolic process"/>
    <property type="evidence" value="ECO:0007669"/>
    <property type="project" value="TreeGrafter"/>
</dbReference>
<dbReference type="NCBIfam" id="NF002367">
    <property type="entry name" value="PRK01346.1-4"/>
    <property type="match status" value="1"/>
</dbReference>
<evidence type="ECO:0000313" key="8">
    <source>
        <dbReference type="Proteomes" id="UP000617734"/>
    </source>
</evidence>
<evidence type="ECO:0000256" key="5">
    <source>
        <dbReference type="SAM" id="MobiDB-lite"/>
    </source>
</evidence>
<evidence type="ECO:0000313" key="7">
    <source>
        <dbReference type="EMBL" id="GHH74197.1"/>
    </source>
</evidence>
<dbReference type="CDD" id="cd04301">
    <property type="entry name" value="NAT_SF"/>
    <property type="match status" value="1"/>
</dbReference>
<dbReference type="InterPro" id="IPR051554">
    <property type="entry name" value="Acetyltransferase_Eis"/>
</dbReference>
<feature type="compositionally biased region" description="Basic residues" evidence="5">
    <location>
        <begin position="9"/>
        <end position="21"/>
    </location>
</feature>
<dbReference type="HAMAP" id="MF_01812">
    <property type="entry name" value="Eis"/>
    <property type="match status" value="1"/>
</dbReference>
<keyword evidence="2 4" id="KW-0808">Transferase</keyword>
<accession>A0A919FX84</accession>
<reference evidence="7" key="2">
    <citation type="submission" date="2020-09" db="EMBL/GenBank/DDBJ databases">
        <authorList>
            <person name="Sun Q."/>
            <person name="Ohkuma M."/>
        </authorList>
    </citation>
    <scope>NUCLEOTIDE SEQUENCE</scope>
    <source>
        <strain evidence="7">JCM 4646</strain>
    </source>
</reference>
<keyword evidence="3 4" id="KW-0012">Acyltransferase</keyword>
<comment type="caution">
    <text evidence="7">The sequence shown here is derived from an EMBL/GenBank/DDBJ whole genome shotgun (WGS) entry which is preliminary data.</text>
</comment>
<dbReference type="AlphaFoldDB" id="A0A919FX84"/>
<keyword evidence="8" id="KW-1185">Reference proteome</keyword>
<dbReference type="InterPro" id="IPR025559">
    <property type="entry name" value="Eis_dom"/>
</dbReference>
<dbReference type="GO" id="GO:0034069">
    <property type="term" value="F:aminoglycoside N-acetyltransferase activity"/>
    <property type="evidence" value="ECO:0007669"/>
    <property type="project" value="TreeGrafter"/>
</dbReference>
<dbReference type="SUPFAM" id="SSF55729">
    <property type="entry name" value="Acyl-CoA N-acyltransferases (Nat)"/>
    <property type="match status" value="1"/>
</dbReference>
<evidence type="ECO:0000256" key="4">
    <source>
        <dbReference type="HAMAP-Rule" id="MF_01812"/>
    </source>
</evidence>
<feature type="binding site" evidence="4">
    <location>
        <begin position="67"/>
        <end position="69"/>
    </location>
    <ligand>
        <name>acetyl-CoA</name>
        <dbReference type="ChEBI" id="CHEBI:57288"/>
    </ligand>
</feature>
<protein>
    <submittedName>
        <fullName evidence="7">UPF0256 protein</fullName>
    </submittedName>
</protein>
<evidence type="ECO:0000259" key="6">
    <source>
        <dbReference type="PROSITE" id="PS51186"/>
    </source>
</evidence>
<sequence>MWADTVRTGTHRPPGRGRSRLNRLPFVPGRFQGAFDGDECVGAFRSARTELAVPGGGLVAADVIADVAVLPTHRRRGLLTRMMDRELRAAAGRGEPLALLIAAEPTVYGRFGFGPATRLTGYRVDVLRAGGVRLPAAAATGRLQLLPRPRAAAVGPGLYERFRRGRPGAPARPPQWWTDDTGTLWHPLRDGPDPLHVGYHDAAGRLQGLLTYRVDPRWDGNLPAAELTVLDLITTHPDAAAALWDYCLSVDWVTTVLAENLAPDDPLPLLLGNPRAARPGGLDSDFAWLRVLDPPAALAARRYSGPGRLVLEVDDPAGYAHGRFALDSAPDGTAHCSPAPHESADLALGVGALGSLYLGEQTPARLHAAGLVAELRPGAVLAAELLLHTATRPWCTDGV</sequence>
<gene>
    <name evidence="7" type="ORF">GCM10018781_40320</name>
</gene>
<comment type="subunit">
    <text evidence="4">Homohexamer; trimer of dimers.</text>
</comment>
<comment type="similarity">
    <text evidence="1 4">Belongs to the acetyltransferase Eis family.</text>
</comment>
<organism evidence="7 8">
    <name type="scientific">Kitasatospora indigofera</name>
    <dbReference type="NCBI Taxonomy" id="67307"/>
    <lineage>
        <taxon>Bacteria</taxon>
        <taxon>Bacillati</taxon>
        <taxon>Actinomycetota</taxon>
        <taxon>Actinomycetes</taxon>
        <taxon>Kitasatosporales</taxon>
        <taxon>Streptomycetaceae</taxon>
        <taxon>Kitasatospora</taxon>
    </lineage>
</organism>
<dbReference type="Pfam" id="PF13530">
    <property type="entry name" value="SCP2_2"/>
    <property type="match status" value="1"/>
</dbReference>
<dbReference type="PANTHER" id="PTHR37817:SF1">
    <property type="entry name" value="N-ACETYLTRANSFERASE EIS"/>
    <property type="match status" value="1"/>
</dbReference>
<evidence type="ECO:0000256" key="3">
    <source>
        <dbReference type="ARBA" id="ARBA00023315"/>
    </source>
</evidence>
<dbReference type="EMBL" id="BNBO01000022">
    <property type="protein sequence ID" value="GHH74197.1"/>
    <property type="molecule type" value="Genomic_DNA"/>
</dbReference>
<dbReference type="Gene3D" id="3.40.630.30">
    <property type="match status" value="2"/>
</dbReference>
<feature type="domain" description="N-acetyltransferase" evidence="6">
    <location>
        <begin position="1"/>
        <end position="137"/>
    </location>
</feature>
<feature type="binding site" evidence="4">
    <location>
        <begin position="75"/>
        <end position="80"/>
    </location>
    <ligand>
        <name>acetyl-CoA</name>
        <dbReference type="ChEBI" id="CHEBI:57288"/>
    </ligand>
</feature>
<evidence type="ECO:0000256" key="2">
    <source>
        <dbReference type="ARBA" id="ARBA00022679"/>
    </source>
</evidence>
<comment type="caution">
    <text evidence="4">Lacks conserved residue(s) required for the propagation of feature annotation.</text>
</comment>
<evidence type="ECO:0000256" key="1">
    <source>
        <dbReference type="ARBA" id="ARBA00009213"/>
    </source>
</evidence>
<dbReference type="InterPro" id="IPR022902">
    <property type="entry name" value="NAcTrfase_Eis"/>
</dbReference>
<proteinExistence type="inferred from homology"/>
<dbReference type="PANTHER" id="PTHR37817">
    <property type="entry name" value="N-ACETYLTRANSFERASE EIS"/>
    <property type="match status" value="1"/>
</dbReference>
<dbReference type="InterPro" id="IPR016181">
    <property type="entry name" value="Acyl_CoA_acyltransferase"/>
</dbReference>
<feature type="region of interest" description="Disordered" evidence="5">
    <location>
        <begin position="1"/>
        <end position="22"/>
    </location>
</feature>
<dbReference type="Gene3D" id="3.30.1050.10">
    <property type="entry name" value="SCP2 sterol-binding domain"/>
    <property type="match status" value="1"/>
</dbReference>